<evidence type="ECO:0000313" key="4">
    <source>
        <dbReference type="Proteomes" id="UP000011135"/>
    </source>
</evidence>
<dbReference type="RefSeq" id="WP_009581271.1">
    <property type="nucleotide sequence ID" value="NZ_AMZN01000055.1"/>
</dbReference>
<dbReference type="OrthoDB" id="9792992at2"/>
<feature type="transmembrane region" description="Helical" evidence="1">
    <location>
        <begin position="78"/>
        <end position="100"/>
    </location>
</feature>
<protein>
    <submittedName>
        <fullName evidence="3">Putative two-component system sensor protein</fullName>
    </submittedName>
</protein>
<proteinExistence type="predicted"/>
<organism evidence="3 4">
    <name type="scientific">Fulvivirga imtechensis AK7</name>
    <dbReference type="NCBI Taxonomy" id="1237149"/>
    <lineage>
        <taxon>Bacteria</taxon>
        <taxon>Pseudomonadati</taxon>
        <taxon>Bacteroidota</taxon>
        <taxon>Cytophagia</taxon>
        <taxon>Cytophagales</taxon>
        <taxon>Fulvivirgaceae</taxon>
        <taxon>Fulvivirga</taxon>
    </lineage>
</organism>
<dbReference type="Pfam" id="PF06580">
    <property type="entry name" value="His_kinase"/>
    <property type="match status" value="1"/>
</dbReference>
<dbReference type="STRING" id="1237149.C900_03864"/>
<dbReference type="eggNOG" id="COG2972">
    <property type="taxonomic scope" value="Bacteria"/>
</dbReference>
<dbReference type="PANTHER" id="PTHR34220">
    <property type="entry name" value="SENSOR HISTIDINE KINASE YPDA"/>
    <property type="match status" value="1"/>
</dbReference>
<evidence type="ECO:0000259" key="2">
    <source>
        <dbReference type="Pfam" id="PF06580"/>
    </source>
</evidence>
<sequence length="352" mass="41373">MQEKLVTYYRRTPRVGKHILFWLAFISFFAVLWGSFNDDYFHQFELQLLYLPEKLLATYITLYILLPSFLLKEKYILFFFWVAIVLLIAGLIHWLTAYYIERPIYYRYDDWGSVWHPAKVLKSATHIYPVVVLATMIKFFEHWYRNQQATQNLAKEKLEAELKFLRAQVHPHFLFNTLNNLYALALKKADNTPEVVLKLSDLLNYMLYECNTDQAPLDKEIKLVENYVALEKLRYGDRLDVSMRVKGDISGKVIAPMLVLPFVENSFKHGTSSETEKAWISIDLTVKGNLLTLKVDNSKSNHETDDEKQYREGIGLKNVKRRLELLYGGSYELKILDTDESYLVVLKLELNE</sequence>
<keyword evidence="1" id="KW-1133">Transmembrane helix</keyword>
<comment type="caution">
    <text evidence="3">The sequence shown here is derived from an EMBL/GenBank/DDBJ whole genome shotgun (WGS) entry which is preliminary data.</text>
</comment>
<dbReference type="Proteomes" id="UP000011135">
    <property type="component" value="Unassembled WGS sequence"/>
</dbReference>
<feature type="transmembrane region" description="Helical" evidence="1">
    <location>
        <begin position="20"/>
        <end position="36"/>
    </location>
</feature>
<dbReference type="EMBL" id="AMZN01000055">
    <property type="protein sequence ID" value="ELR70179.1"/>
    <property type="molecule type" value="Genomic_DNA"/>
</dbReference>
<dbReference type="InterPro" id="IPR036890">
    <property type="entry name" value="HATPase_C_sf"/>
</dbReference>
<gene>
    <name evidence="3" type="ORF">C900_03864</name>
</gene>
<name>L8JRS2_9BACT</name>
<dbReference type="PANTHER" id="PTHR34220:SF7">
    <property type="entry name" value="SENSOR HISTIDINE KINASE YPDA"/>
    <property type="match status" value="1"/>
</dbReference>
<dbReference type="InterPro" id="IPR010559">
    <property type="entry name" value="Sig_transdc_His_kin_internal"/>
</dbReference>
<dbReference type="Gene3D" id="3.30.565.10">
    <property type="entry name" value="Histidine kinase-like ATPase, C-terminal domain"/>
    <property type="match status" value="1"/>
</dbReference>
<feature type="domain" description="Signal transduction histidine kinase internal region" evidence="2">
    <location>
        <begin position="160"/>
        <end position="239"/>
    </location>
</feature>
<keyword evidence="4" id="KW-1185">Reference proteome</keyword>
<evidence type="ECO:0000256" key="1">
    <source>
        <dbReference type="SAM" id="Phobius"/>
    </source>
</evidence>
<dbReference type="GO" id="GO:0000155">
    <property type="term" value="F:phosphorelay sensor kinase activity"/>
    <property type="evidence" value="ECO:0007669"/>
    <property type="project" value="InterPro"/>
</dbReference>
<dbReference type="InterPro" id="IPR050640">
    <property type="entry name" value="Bact_2-comp_sensor_kinase"/>
</dbReference>
<keyword evidence="1" id="KW-0472">Membrane</keyword>
<dbReference type="GO" id="GO:0016020">
    <property type="term" value="C:membrane"/>
    <property type="evidence" value="ECO:0007669"/>
    <property type="project" value="InterPro"/>
</dbReference>
<feature type="transmembrane region" description="Helical" evidence="1">
    <location>
        <begin position="48"/>
        <end position="66"/>
    </location>
</feature>
<accession>L8JRS2</accession>
<reference evidence="3 4" key="1">
    <citation type="submission" date="2012-12" db="EMBL/GenBank/DDBJ databases">
        <title>Genome assembly of Fulvivirga imtechensis AK7.</title>
        <authorList>
            <person name="Nupur N."/>
            <person name="Khatri I."/>
            <person name="Kumar R."/>
            <person name="Subramanian S."/>
            <person name="Pinnaka A."/>
        </authorList>
    </citation>
    <scope>NUCLEOTIDE SEQUENCE [LARGE SCALE GENOMIC DNA]</scope>
    <source>
        <strain evidence="3 4">AK7</strain>
    </source>
</reference>
<dbReference type="AlphaFoldDB" id="L8JRS2"/>
<evidence type="ECO:0000313" key="3">
    <source>
        <dbReference type="EMBL" id="ELR70179.1"/>
    </source>
</evidence>
<keyword evidence="1" id="KW-0812">Transmembrane</keyword>